<organism evidence="13 14">
    <name type="scientific">Drosophila arizonae</name>
    <name type="common">Fruit fly</name>
    <dbReference type="NCBI Taxonomy" id="7263"/>
    <lineage>
        <taxon>Eukaryota</taxon>
        <taxon>Metazoa</taxon>
        <taxon>Ecdysozoa</taxon>
        <taxon>Arthropoda</taxon>
        <taxon>Hexapoda</taxon>
        <taxon>Insecta</taxon>
        <taxon>Pterygota</taxon>
        <taxon>Neoptera</taxon>
        <taxon>Endopterygota</taxon>
        <taxon>Diptera</taxon>
        <taxon>Brachycera</taxon>
        <taxon>Muscomorpha</taxon>
        <taxon>Ephydroidea</taxon>
        <taxon>Drosophilidae</taxon>
        <taxon>Drosophila</taxon>
    </lineage>
</organism>
<dbReference type="InterPro" id="IPR036217">
    <property type="entry name" value="MethylDNA_cys_MeTrfase_DNAb"/>
</dbReference>
<evidence type="ECO:0000256" key="8">
    <source>
        <dbReference type="ARBA" id="ARBA00023204"/>
    </source>
</evidence>
<dbReference type="RefSeq" id="XP_017855564.1">
    <property type="nucleotide sequence ID" value="XM_018000075.1"/>
</dbReference>
<keyword evidence="7" id="KW-0227">DNA damage</keyword>
<dbReference type="NCBIfam" id="TIGR00589">
    <property type="entry name" value="ogt"/>
    <property type="match status" value="1"/>
</dbReference>
<feature type="domain" description="Methylated-DNA-[protein]-cysteine S-methyltransferase DNA binding" evidence="12">
    <location>
        <begin position="109"/>
        <end position="186"/>
    </location>
</feature>
<evidence type="ECO:0000256" key="4">
    <source>
        <dbReference type="ARBA" id="ARBA00015377"/>
    </source>
</evidence>
<evidence type="ECO:0000256" key="2">
    <source>
        <dbReference type="ARBA" id="ARBA00008711"/>
    </source>
</evidence>
<keyword evidence="13" id="KW-1185">Reference proteome</keyword>
<gene>
    <name evidence="14" type="primary">LOC108608614</name>
</gene>
<keyword evidence="5" id="KW-0489">Methyltransferase</keyword>
<evidence type="ECO:0000256" key="5">
    <source>
        <dbReference type="ARBA" id="ARBA00022603"/>
    </source>
</evidence>
<dbReference type="InterPro" id="IPR014048">
    <property type="entry name" value="MethylDNA_cys_MeTrfase_DNA-bd"/>
</dbReference>
<comment type="catalytic activity">
    <reaction evidence="1">
        <text>a 4-O-methyl-thymidine in DNA + L-cysteinyl-[protein] = a thymidine in DNA + S-methyl-L-cysteinyl-[protein]</text>
        <dbReference type="Rhea" id="RHEA:53428"/>
        <dbReference type="Rhea" id="RHEA-COMP:10131"/>
        <dbReference type="Rhea" id="RHEA-COMP:10132"/>
        <dbReference type="Rhea" id="RHEA-COMP:13555"/>
        <dbReference type="Rhea" id="RHEA-COMP:13556"/>
        <dbReference type="ChEBI" id="CHEBI:29950"/>
        <dbReference type="ChEBI" id="CHEBI:82612"/>
        <dbReference type="ChEBI" id="CHEBI:137386"/>
        <dbReference type="ChEBI" id="CHEBI:137387"/>
        <dbReference type="EC" id="2.1.1.63"/>
    </reaction>
</comment>
<evidence type="ECO:0000256" key="3">
    <source>
        <dbReference type="ARBA" id="ARBA00011918"/>
    </source>
</evidence>
<reference evidence="14" key="3">
    <citation type="submission" date="2025-08" db="UniProtKB">
        <authorList>
            <consortium name="RefSeq"/>
        </authorList>
    </citation>
    <scope>IDENTIFICATION</scope>
    <source>
        <tissue evidence="14">Whole organism</tissue>
    </source>
</reference>
<evidence type="ECO:0000256" key="9">
    <source>
        <dbReference type="ARBA" id="ARBA00030795"/>
    </source>
</evidence>
<dbReference type="InterPro" id="IPR036388">
    <property type="entry name" value="WH-like_DNA-bd_sf"/>
</dbReference>
<dbReference type="SUPFAM" id="SSF53155">
    <property type="entry name" value="Methylated DNA-protein cysteine methyltransferase domain"/>
    <property type="match status" value="1"/>
</dbReference>
<evidence type="ECO:0000313" key="14">
    <source>
        <dbReference type="RefSeq" id="XP_017855564.1"/>
    </source>
</evidence>
<dbReference type="CDD" id="cd06445">
    <property type="entry name" value="ATase"/>
    <property type="match status" value="1"/>
</dbReference>
<evidence type="ECO:0000256" key="10">
    <source>
        <dbReference type="ARBA" id="ARBA00031621"/>
    </source>
</evidence>
<dbReference type="Pfam" id="PF01035">
    <property type="entry name" value="DNA_binding_1"/>
    <property type="match status" value="1"/>
</dbReference>
<dbReference type="Gene3D" id="3.30.160.70">
    <property type="entry name" value="Methylated DNA-protein cysteine methyltransferase domain"/>
    <property type="match status" value="1"/>
</dbReference>
<reference evidence="13" key="1">
    <citation type="journal article" date="1997" name="Nucleic Acids Res.">
        <title>tRNAscan-SE: a program for improved detection of transfer RNA genes in genomic sequence.</title>
        <authorList>
            <person name="Lowe T.M."/>
            <person name="Eddy S.R."/>
        </authorList>
    </citation>
    <scope>NUCLEOTIDE SEQUENCE [LARGE SCALE GENOMIC DNA]</scope>
</reference>
<comment type="catalytic activity">
    <reaction evidence="11">
        <text>a 6-O-methyl-2'-deoxyguanosine in DNA + L-cysteinyl-[protein] = S-methyl-L-cysteinyl-[protein] + a 2'-deoxyguanosine in DNA</text>
        <dbReference type="Rhea" id="RHEA:24000"/>
        <dbReference type="Rhea" id="RHEA-COMP:10131"/>
        <dbReference type="Rhea" id="RHEA-COMP:10132"/>
        <dbReference type="Rhea" id="RHEA-COMP:11367"/>
        <dbReference type="Rhea" id="RHEA-COMP:11368"/>
        <dbReference type="ChEBI" id="CHEBI:29950"/>
        <dbReference type="ChEBI" id="CHEBI:82612"/>
        <dbReference type="ChEBI" id="CHEBI:85445"/>
        <dbReference type="ChEBI" id="CHEBI:85448"/>
        <dbReference type="EC" id="2.1.1.63"/>
    </reaction>
</comment>
<evidence type="ECO:0000256" key="11">
    <source>
        <dbReference type="ARBA" id="ARBA00049348"/>
    </source>
</evidence>
<comment type="similarity">
    <text evidence="2">Belongs to the MGMT family.</text>
</comment>
<dbReference type="Proteomes" id="UP000694904">
    <property type="component" value="Chromosome 2"/>
</dbReference>
<evidence type="ECO:0000259" key="12">
    <source>
        <dbReference type="Pfam" id="PF01035"/>
    </source>
</evidence>
<evidence type="ECO:0000256" key="1">
    <source>
        <dbReference type="ARBA" id="ARBA00001286"/>
    </source>
</evidence>
<keyword evidence="6" id="KW-0808">Transferase</keyword>
<protein>
    <recommendedName>
        <fullName evidence="4">Methylated-DNA--protein-cysteine methyltransferase</fullName>
        <ecNumber evidence="3">2.1.1.63</ecNumber>
    </recommendedName>
    <alternativeName>
        <fullName evidence="9">6-O-methylguanine-DNA methyltransferase</fullName>
    </alternativeName>
    <alternativeName>
        <fullName evidence="10">O-6-methylguanine-DNA-alkyltransferase</fullName>
    </alternativeName>
</protein>
<evidence type="ECO:0000256" key="7">
    <source>
        <dbReference type="ARBA" id="ARBA00022763"/>
    </source>
</evidence>
<evidence type="ECO:0000313" key="13">
    <source>
        <dbReference type="Proteomes" id="UP000694904"/>
    </source>
</evidence>
<keyword evidence="8" id="KW-0234">DNA repair</keyword>
<dbReference type="EC" id="2.1.1.63" evidence="3"/>
<dbReference type="GeneID" id="108608614"/>
<dbReference type="InterPro" id="IPR001497">
    <property type="entry name" value="MethylDNA_cys_MeTrfase_AS"/>
</dbReference>
<dbReference type="SUPFAM" id="SSF46767">
    <property type="entry name" value="Methylated DNA-protein cysteine methyltransferase, C-terminal domain"/>
    <property type="match status" value="1"/>
</dbReference>
<proteinExistence type="inferred from homology"/>
<dbReference type="Gene3D" id="1.10.10.10">
    <property type="entry name" value="Winged helix-like DNA-binding domain superfamily/Winged helix DNA-binding domain"/>
    <property type="match status" value="1"/>
</dbReference>
<dbReference type="PROSITE" id="PS00374">
    <property type="entry name" value="MGMT"/>
    <property type="match status" value="1"/>
</dbReference>
<dbReference type="PANTHER" id="PTHR10815">
    <property type="entry name" value="METHYLATED-DNA--PROTEIN-CYSTEINE METHYLTRANSFERASE"/>
    <property type="match status" value="1"/>
</dbReference>
<accession>A0ABM1NKS8</accession>
<evidence type="ECO:0000256" key="6">
    <source>
        <dbReference type="ARBA" id="ARBA00022679"/>
    </source>
</evidence>
<sequence>MWILNNLKAHLTPLQELPKQIKYGFIDSKFGRILLGTTSIQKRGKLIDAICVLYFVQMDDKSSLEQLHRRWPKVKLVADANAIEVMRNILFEEKENAPVVNIALKGTDLQLAVWAELSKMEAGTTCTYSELAELVDRPKAVRAVASAVAKNEVSILIPCHRVVSKSGAVKYGWGAALKSSLLCYEANI</sequence>
<name>A0ABM1NKS8_DROAR</name>
<dbReference type="PANTHER" id="PTHR10815:SF13">
    <property type="entry name" value="METHYLATED-DNA--PROTEIN-CYSTEINE METHYLTRANSFERASE"/>
    <property type="match status" value="1"/>
</dbReference>
<reference evidence="13" key="2">
    <citation type="journal article" date="2016" name="G3 (Bethesda)">
        <title>Genome Evolution in Three Species of Cactophilic Drosophila.</title>
        <authorList>
            <person name="Sanchez-Flores A."/>
            <person name="Penazola F."/>
            <person name="Carpinteyro-Ponce J."/>
            <person name="Nazario-Yepiz N."/>
            <person name="Abreu-Goodger C."/>
            <person name="Machado C.A."/>
            <person name="Markow T.A."/>
        </authorList>
    </citation>
    <scope>NUCLEOTIDE SEQUENCE [LARGE SCALE GENOMIC DNA]</scope>
</reference>
<dbReference type="InterPro" id="IPR036631">
    <property type="entry name" value="MGMT_N_sf"/>
</dbReference>